<organism evidence="2 3">
    <name type="scientific">Solibaculum intestinale</name>
    <dbReference type="NCBI Taxonomy" id="3133165"/>
    <lineage>
        <taxon>Bacteria</taxon>
        <taxon>Bacillati</taxon>
        <taxon>Bacillota</taxon>
        <taxon>Clostridia</taxon>
        <taxon>Eubacteriales</taxon>
        <taxon>Oscillospiraceae</taxon>
        <taxon>Solibaculum</taxon>
    </lineage>
</organism>
<feature type="compositionally biased region" description="Basic and acidic residues" evidence="1">
    <location>
        <begin position="86"/>
        <end position="100"/>
    </location>
</feature>
<dbReference type="InterPro" id="IPR009078">
    <property type="entry name" value="Ferritin-like_SF"/>
</dbReference>
<keyword evidence="3" id="KW-1185">Reference proteome</keyword>
<dbReference type="RefSeq" id="WP_349217776.1">
    <property type="nucleotide sequence ID" value="NZ_JBBMFD010000001.1"/>
</dbReference>
<accession>A0ABV1DWT1</accession>
<reference evidence="2 3" key="1">
    <citation type="submission" date="2024-03" db="EMBL/GenBank/DDBJ databases">
        <title>Human intestinal bacterial collection.</title>
        <authorList>
            <person name="Pauvert C."/>
            <person name="Hitch T.C.A."/>
            <person name="Clavel T."/>
        </authorList>
    </citation>
    <scope>NUCLEOTIDE SEQUENCE [LARGE SCALE GENOMIC DNA]</scope>
    <source>
        <strain evidence="2 3">CLA-JM-H44</strain>
    </source>
</reference>
<feature type="region of interest" description="Disordered" evidence="1">
    <location>
        <begin position="86"/>
        <end position="107"/>
    </location>
</feature>
<evidence type="ECO:0000256" key="1">
    <source>
        <dbReference type="SAM" id="MobiDB-lite"/>
    </source>
</evidence>
<protein>
    <recommendedName>
        <fullName evidence="4">DUF2383 domain-containing protein</fullName>
    </recommendedName>
</protein>
<proteinExistence type="predicted"/>
<evidence type="ECO:0008006" key="4">
    <source>
        <dbReference type="Google" id="ProtNLM"/>
    </source>
</evidence>
<evidence type="ECO:0000313" key="2">
    <source>
        <dbReference type="EMBL" id="MEQ2439518.1"/>
    </source>
</evidence>
<dbReference type="SUPFAM" id="SSF47240">
    <property type="entry name" value="Ferritin-like"/>
    <property type="match status" value="1"/>
</dbReference>
<dbReference type="Proteomes" id="UP001489509">
    <property type="component" value="Unassembled WGS sequence"/>
</dbReference>
<sequence length="107" mass="12247">MANLTGEERSALEDQIRCEEILVRKYKTYAAMAADPTVKLKFERFAKKHQNHYMRLLGHLHGKEAYHTDFPGAFALPSEADNLSVPHDDFLSVPKDEHGGKDRKRPI</sequence>
<comment type="caution">
    <text evidence="2">The sequence shown here is derived from an EMBL/GenBank/DDBJ whole genome shotgun (WGS) entry which is preliminary data.</text>
</comment>
<name>A0ABV1DWT1_9FIRM</name>
<gene>
    <name evidence="2" type="ORF">WMO26_01605</name>
</gene>
<dbReference type="EMBL" id="JBBMFD010000001">
    <property type="protein sequence ID" value="MEQ2439518.1"/>
    <property type="molecule type" value="Genomic_DNA"/>
</dbReference>
<evidence type="ECO:0000313" key="3">
    <source>
        <dbReference type="Proteomes" id="UP001489509"/>
    </source>
</evidence>